<organism evidence="1 2">
    <name type="scientific">Piscinibacter gummiphilus</name>
    <dbReference type="NCBI Taxonomy" id="946333"/>
    <lineage>
        <taxon>Bacteria</taxon>
        <taxon>Pseudomonadati</taxon>
        <taxon>Pseudomonadota</taxon>
        <taxon>Betaproteobacteria</taxon>
        <taxon>Burkholderiales</taxon>
        <taxon>Sphaerotilaceae</taxon>
        <taxon>Piscinibacter</taxon>
    </lineage>
</organism>
<reference evidence="1 2" key="1">
    <citation type="submission" date="2016-04" db="EMBL/GenBank/DDBJ databases">
        <title>Complete genome sequence of natural rubber-degrading, novel Gram-negative bacterium, Rhizobacter gummiphilus strain NS21.</title>
        <authorList>
            <person name="Tabata M."/>
            <person name="Kasai D."/>
            <person name="Fukuda M."/>
        </authorList>
    </citation>
    <scope>NUCLEOTIDE SEQUENCE [LARGE SCALE GENOMIC DNA]</scope>
    <source>
        <strain evidence="1 2">NS21</strain>
    </source>
</reference>
<keyword evidence="2" id="KW-1185">Reference proteome</keyword>
<gene>
    <name evidence="1" type="ORF">A4W93_19800</name>
</gene>
<proteinExistence type="predicted"/>
<protein>
    <submittedName>
        <fullName evidence="1">Uncharacterized protein</fullName>
    </submittedName>
</protein>
<dbReference type="KEGG" id="rgu:A4W93_19800"/>
<name>A0A1W6LCF5_9BURK</name>
<dbReference type="EMBL" id="CP015118">
    <property type="protein sequence ID" value="ARN21961.1"/>
    <property type="molecule type" value="Genomic_DNA"/>
</dbReference>
<dbReference type="AlphaFoldDB" id="A0A1W6LCF5"/>
<sequence>MRGRKGSSRGIALLEALVAFALLSLALFATLHQQARAHADAGELHERQQAVQLARDTLERLRAFTAPVTEAGLDGFDAIGPSTRVVDTAATRFTVHTAFAADADAPMKLGAVEVRWSDRQGAPRQVFVPTAIDSALPLHAALLVHRAFPGPVAGPHGRHAAIPEGAREAGAGHHLWSPGSAPGHPDGLAFLVDGLTGDIVAACATTPPPDRAPTGCEPFQGRWLTGHVRFSATAPPDPRTPGDPPRPFEVALTLDAPAAPATCSVESIAIAPDTADSPAERFARYTCVVPLPAHGAGWSGRLEVVPSGWRLGLHRDHQRVCRYTADLDGSGAIDRNEEHPATYTDVTISLVQQNFLVVRGDQDCPAGPPGPHAPHNVGLADTVPHQP</sequence>
<evidence type="ECO:0000313" key="2">
    <source>
        <dbReference type="Proteomes" id="UP000193427"/>
    </source>
</evidence>
<dbReference type="Proteomes" id="UP000193427">
    <property type="component" value="Chromosome"/>
</dbReference>
<evidence type="ECO:0000313" key="1">
    <source>
        <dbReference type="EMBL" id="ARN21961.1"/>
    </source>
</evidence>
<dbReference type="OrthoDB" id="9152588at2"/>
<accession>A0A1W6LCF5</accession>
<dbReference type="RefSeq" id="WP_085752257.1">
    <property type="nucleotide sequence ID" value="NZ_BSPR01000006.1"/>
</dbReference>
<dbReference type="STRING" id="946333.A4W93_19800"/>